<dbReference type="KEGG" id="nnv:QNH39_05005"/>
<sequence>MVVIDGGDKSEKIGLLQKLLNNKLILITAERETVYRNLAHVNTIHLPESFV</sequence>
<dbReference type="Proteomes" id="UP001178288">
    <property type="component" value="Chromosome"/>
</dbReference>
<accession>A0AA95SHR5</accession>
<proteinExistence type="predicted"/>
<dbReference type="AlphaFoldDB" id="A0AA95SHR5"/>
<dbReference type="EMBL" id="CP126114">
    <property type="protein sequence ID" value="WHY87221.1"/>
    <property type="molecule type" value="Genomic_DNA"/>
</dbReference>
<reference evidence="1" key="1">
    <citation type="submission" date="2023-05" db="EMBL/GenBank/DDBJ databases">
        <title>Comparative genomics of Bacillaceae isolates and their secondary metabolite potential.</title>
        <authorList>
            <person name="Song L."/>
            <person name="Nielsen L.J."/>
            <person name="Mohite O."/>
            <person name="Xu X."/>
            <person name="Weber T."/>
            <person name="Kovacs A.T."/>
        </authorList>
    </citation>
    <scope>NUCLEOTIDE SEQUENCE</scope>
    <source>
        <strain evidence="1">XLM17</strain>
    </source>
</reference>
<gene>
    <name evidence="1" type="ORF">QNH39_05005</name>
</gene>
<keyword evidence="2" id="KW-1185">Reference proteome</keyword>
<evidence type="ECO:0000313" key="1">
    <source>
        <dbReference type="EMBL" id="WHY87221.1"/>
    </source>
</evidence>
<evidence type="ECO:0000313" key="2">
    <source>
        <dbReference type="Proteomes" id="UP001178288"/>
    </source>
</evidence>
<dbReference type="RefSeq" id="WP_174524277.1">
    <property type="nucleotide sequence ID" value="NZ_CP126114.1"/>
</dbReference>
<protein>
    <submittedName>
        <fullName evidence="1">Uncharacterized protein</fullName>
    </submittedName>
</protein>
<organism evidence="1 2">
    <name type="scientific">Neobacillus novalis</name>
    <dbReference type="NCBI Taxonomy" id="220687"/>
    <lineage>
        <taxon>Bacteria</taxon>
        <taxon>Bacillati</taxon>
        <taxon>Bacillota</taxon>
        <taxon>Bacilli</taxon>
        <taxon>Bacillales</taxon>
        <taxon>Bacillaceae</taxon>
        <taxon>Neobacillus</taxon>
    </lineage>
</organism>
<name>A0AA95SHR5_9BACI</name>